<dbReference type="AlphaFoldDB" id="A0A4Z1I0Q5"/>
<dbReference type="STRING" id="278944.A0A4Z1I0Q5"/>
<dbReference type="Gene3D" id="1.20.1090.10">
    <property type="entry name" value="Dehydroquinate synthase-like - alpha domain"/>
    <property type="match status" value="1"/>
</dbReference>
<evidence type="ECO:0000313" key="2">
    <source>
        <dbReference type="EMBL" id="TGO50563.1"/>
    </source>
</evidence>
<proteinExistence type="predicted"/>
<reference evidence="2 3" key="1">
    <citation type="submission" date="2017-12" db="EMBL/GenBank/DDBJ databases">
        <title>Comparative genomics of Botrytis spp.</title>
        <authorList>
            <person name="Valero-Jimenez C.A."/>
            <person name="Tapia P."/>
            <person name="Veloso J."/>
            <person name="Silva-Moreno E."/>
            <person name="Staats M."/>
            <person name="Valdes J.H."/>
            <person name="Van Kan J.A.L."/>
        </authorList>
    </citation>
    <scope>NUCLEOTIDE SEQUENCE [LARGE SCALE GENOMIC DNA]</scope>
    <source>
        <strain evidence="2 3">MUCL2120</strain>
    </source>
</reference>
<dbReference type="GO" id="GO:0005739">
    <property type="term" value="C:mitochondrion"/>
    <property type="evidence" value="ECO:0007669"/>
    <property type="project" value="TreeGrafter"/>
</dbReference>
<gene>
    <name evidence="2" type="ORF">BOTNAR_0388g00040</name>
</gene>
<dbReference type="SUPFAM" id="SSF56796">
    <property type="entry name" value="Dehydroquinate synthase-like"/>
    <property type="match status" value="1"/>
</dbReference>
<keyword evidence="3" id="KW-1185">Reference proteome</keyword>
<dbReference type="InterPro" id="IPR039697">
    <property type="entry name" value="Alcohol_dehydrogenase_Fe"/>
</dbReference>
<evidence type="ECO:0000313" key="3">
    <source>
        <dbReference type="Proteomes" id="UP000297452"/>
    </source>
</evidence>
<organism evidence="2 3">
    <name type="scientific">Botryotinia narcissicola</name>
    <dbReference type="NCBI Taxonomy" id="278944"/>
    <lineage>
        <taxon>Eukaryota</taxon>
        <taxon>Fungi</taxon>
        <taxon>Dikarya</taxon>
        <taxon>Ascomycota</taxon>
        <taxon>Pezizomycotina</taxon>
        <taxon>Leotiomycetes</taxon>
        <taxon>Helotiales</taxon>
        <taxon>Sclerotiniaceae</taxon>
        <taxon>Botryotinia</taxon>
    </lineage>
</organism>
<sequence length="140" mass="15561">MEGVKCLAEPLPIIVNTPSNLYNRTAIQHRAFFSDVCLGSVVIALHNKHCHTLDRSFNLPHSVTHTIIFSHILEYNAPSISKIIERLGEFMLESNGGAIHGLNVLLRKLDVEHGLADFGFKEDGIDKTADLTVESSYYNS</sequence>
<dbReference type="Pfam" id="PF25137">
    <property type="entry name" value="ADH_Fe_C"/>
    <property type="match status" value="1"/>
</dbReference>
<name>A0A4Z1I0Q5_9HELO</name>
<dbReference type="PANTHER" id="PTHR11496">
    <property type="entry name" value="ALCOHOL DEHYDROGENASE"/>
    <property type="match status" value="1"/>
</dbReference>
<dbReference type="Proteomes" id="UP000297452">
    <property type="component" value="Unassembled WGS sequence"/>
</dbReference>
<accession>A0A4Z1I0Q5</accession>
<evidence type="ECO:0000259" key="1">
    <source>
        <dbReference type="Pfam" id="PF25137"/>
    </source>
</evidence>
<dbReference type="PANTHER" id="PTHR11496:SF105">
    <property type="entry name" value="REDUCTASE, PUTATIVE (AFU_ORTHOLOGUE AFUA_6G07090)-RELATED"/>
    <property type="match status" value="1"/>
</dbReference>
<dbReference type="EMBL" id="PQXJ01000388">
    <property type="protein sequence ID" value="TGO50563.1"/>
    <property type="molecule type" value="Genomic_DNA"/>
</dbReference>
<feature type="domain" description="Fe-containing alcohol dehydrogenase-like C-terminal" evidence="1">
    <location>
        <begin position="2"/>
        <end position="135"/>
    </location>
</feature>
<protein>
    <recommendedName>
        <fullName evidence="1">Fe-containing alcohol dehydrogenase-like C-terminal domain-containing protein</fullName>
    </recommendedName>
</protein>
<dbReference type="OrthoDB" id="3360544at2759"/>
<dbReference type="GO" id="GO:0004022">
    <property type="term" value="F:alcohol dehydrogenase (NAD+) activity"/>
    <property type="evidence" value="ECO:0007669"/>
    <property type="project" value="TreeGrafter"/>
</dbReference>
<comment type="caution">
    <text evidence="2">The sequence shown here is derived from an EMBL/GenBank/DDBJ whole genome shotgun (WGS) entry which is preliminary data.</text>
</comment>
<dbReference type="InterPro" id="IPR056798">
    <property type="entry name" value="ADH_Fe_C"/>
</dbReference>